<dbReference type="Proteomes" id="UP000245206">
    <property type="component" value="Unassembled WGS sequence"/>
</dbReference>
<feature type="domain" description="ABC3 transporter permease C-terminal" evidence="7">
    <location>
        <begin position="698"/>
        <end position="813"/>
    </location>
</feature>
<keyword evidence="3 6" id="KW-0812">Transmembrane</keyword>
<feature type="transmembrane region" description="Helical" evidence="6">
    <location>
        <begin position="293"/>
        <end position="321"/>
    </location>
</feature>
<feature type="transmembrane region" description="Helical" evidence="6">
    <location>
        <begin position="745"/>
        <end position="769"/>
    </location>
</feature>
<dbReference type="Pfam" id="PF02687">
    <property type="entry name" value="FtsX"/>
    <property type="match status" value="2"/>
</dbReference>
<protein>
    <submittedName>
        <fullName evidence="8">Lipoprotein releasing system, LolE permease component</fullName>
    </submittedName>
</protein>
<feature type="transmembrane region" description="Helical" evidence="6">
    <location>
        <begin position="247"/>
        <end position="273"/>
    </location>
</feature>
<feature type="transmembrane region" description="Helical" evidence="6">
    <location>
        <begin position="20"/>
        <end position="39"/>
    </location>
</feature>
<reference evidence="9" key="1">
    <citation type="journal article" date="2019" name="Microbiol. Immunol.">
        <title>Molecular and phenotypic characterization of Leptospira johnsonii sp. nov., Leptospira ellinghausenii sp. nov. and Leptospira ryugenii sp. nov. isolated from soil and water in Japan.</title>
        <authorList>
            <person name="Masuzawa T."/>
            <person name="Saito M."/>
            <person name="Nakao R."/>
            <person name="Nikaido Y."/>
            <person name="Matsumoto M."/>
            <person name="Ogawa M."/>
            <person name="Yokoyama M."/>
            <person name="Hidaka Y."/>
            <person name="Tomita J."/>
            <person name="Sakakibara K."/>
            <person name="Suzuki K."/>
            <person name="Yasuda S."/>
            <person name="Sato H."/>
            <person name="Yamaguchi M."/>
            <person name="Yoshida S.I."/>
            <person name="Koizumi N."/>
            <person name="Kawamura Y."/>
        </authorList>
    </citation>
    <scope>NUCLEOTIDE SEQUENCE [LARGE SCALE GENOMIC DNA]</scope>
    <source>
        <strain evidence="9">E18</strain>
    </source>
</reference>
<keyword evidence="9" id="KW-1185">Reference proteome</keyword>
<keyword evidence="5 6" id="KW-0472">Membrane</keyword>
<evidence type="ECO:0000256" key="6">
    <source>
        <dbReference type="SAM" id="Phobius"/>
    </source>
</evidence>
<sequence>MIHLYLNFIFGYLKNNLSKVFFNLVSITLGIALFVSTQINGWKAEKSLVDQTIGFNSQNLIGRYVPNATQGEIDTNTLFSLDSNLPEAFQIEPELFINGFITLADNQSLSFPIIGRDLITFNITSKNQNNRKNFPKYFISNSLLQKTLNNKPDVSIHLCNQTLTIKKDEILPIESDGLFVVTDIERLQTLCGFKNTYTTINILVQNQAENVSWIVNFSQLFRNQNWKFESMNEIKERAGVALGSLKINLTIISLVSVLISFFMVSNIYTGIFLSRQIEFGILLSIGGTRLNNFLLFMTLALLLGLFGGIIGTFLGIILAKYNFFQTSNTLTDSSQLESYKEFPSVILFYGIFLSLAGSTISALFNAMKAYHILPIELLKDKNESTSNPKSTIRLKWFLSFLFIFLGIIIGNIKIQKQILPGLVGVSLVLLGFILINYISIPLIVNGISKFSKKLNISTSFLLAIKEIEMESWKNGLTISTIMLATSLVFTLSSLTLSYESSLKRWIHEENQSDFSLINEKKLNSGEPGVSINLLDKLEKTNLFSQVEPFFINSKFIVNGNYFTLHVLKFRENENKDEIIVSKNLCYLEKICKGNRLKISTPYKGEVFLKVQDEKENFFSERGTIIMDFSLYNALFPIQELNSIRLTISDLSNKNEALNTIEQLASENELIYLDQKKLKELYITGMNRVFSVLDSLKLTAILISLLSLGTSIFYYVREKSRILAGLKAIGMNFLQIFLLLFYQTSFLLVAGMTSGLINSLILSPIVIFGINRNAFGWDLIFTFPVHFVAILPILILLYTTIITIIPFYFVYRMKISNELNYE</sequence>
<dbReference type="OrthoDB" id="343744at2"/>
<feature type="transmembrane region" description="Helical" evidence="6">
    <location>
        <begin position="396"/>
        <end position="414"/>
    </location>
</feature>
<feature type="transmembrane region" description="Helical" evidence="6">
    <location>
        <begin position="721"/>
        <end position="740"/>
    </location>
</feature>
<feature type="transmembrane region" description="Helical" evidence="6">
    <location>
        <begin position="421"/>
        <end position="444"/>
    </location>
</feature>
<evidence type="ECO:0000313" key="9">
    <source>
        <dbReference type="Proteomes" id="UP000245206"/>
    </source>
</evidence>
<keyword evidence="2" id="KW-1003">Cell membrane</keyword>
<dbReference type="EMBL" id="BFAZ01000005">
    <property type="protein sequence ID" value="GBF41698.1"/>
    <property type="molecule type" value="Genomic_DNA"/>
</dbReference>
<dbReference type="InterPro" id="IPR038766">
    <property type="entry name" value="Membrane_comp_ABC_pdt"/>
</dbReference>
<evidence type="ECO:0000256" key="1">
    <source>
        <dbReference type="ARBA" id="ARBA00004651"/>
    </source>
</evidence>
<dbReference type="PANTHER" id="PTHR30287">
    <property type="entry name" value="MEMBRANE COMPONENT OF PREDICTED ABC SUPERFAMILY METABOLITE UPTAKE TRANSPORTER"/>
    <property type="match status" value="1"/>
</dbReference>
<name>A0A2P2DAV4_9LEPT</name>
<evidence type="ECO:0000256" key="2">
    <source>
        <dbReference type="ARBA" id="ARBA00022475"/>
    </source>
</evidence>
<dbReference type="RefSeq" id="WP_108958857.1">
    <property type="nucleotide sequence ID" value="NZ_BFAZ01000005.1"/>
</dbReference>
<evidence type="ECO:0000256" key="4">
    <source>
        <dbReference type="ARBA" id="ARBA00022989"/>
    </source>
</evidence>
<proteinExistence type="predicted"/>
<keyword evidence="8" id="KW-0449">Lipoprotein</keyword>
<feature type="domain" description="ABC3 transporter permease C-terminal" evidence="7">
    <location>
        <begin position="251"/>
        <end position="364"/>
    </location>
</feature>
<dbReference type="AlphaFoldDB" id="A0A2P2DAV4"/>
<feature type="transmembrane region" description="Helical" evidence="6">
    <location>
        <begin position="476"/>
        <end position="496"/>
    </location>
</feature>
<keyword evidence="4 6" id="KW-1133">Transmembrane helix</keyword>
<comment type="caution">
    <text evidence="8">The sequence shown here is derived from an EMBL/GenBank/DDBJ whole genome shotgun (WGS) entry which is preliminary data.</text>
</comment>
<evidence type="ECO:0000256" key="5">
    <source>
        <dbReference type="ARBA" id="ARBA00023136"/>
    </source>
</evidence>
<feature type="transmembrane region" description="Helical" evidence="6">
    <location>
        <begin position="789"/>
        <end position="810"/>
    </location>
</feature>
<dbReference type="PANTHER" id="PTHR30287:SF2">
    <property type="entry name" value="BLL1001 PROTEIN"/>
    <property type="match status" value="1"/>
</dbReference>
<feature type="transmembrane region" description="Helical" evidence="6">
    <location>
        <begin position="695"/>
        <end position="715"/>
    </location>
</feature>
<feature type="transmembrane region" description="Helical" evidence="6">
    <location>
        <begin position="342"/>
        <end position="364"/>
    </location>
</feature>
<dbReference type="InterPro" id="IPR003838">
    <property type="entry name" value="ABC3_permease_C"/>
</dbReference>
<evidence type="ECO:0000256" key="3">
    <source>
        <dbReference type="ARBA" id="ARBA00022692"/>
    </source>
</evidence>
<accession>A0A2P2DAV4</accession>
<evidence type="ECO:0000259" key="7">
    <source>
        <dbReference type="Pfam" id="PF02687"/>
    </source>
</evidence>
<gene>
    <name evidence="8" type="primary">lolE</name>
    <name evidence="8" type="ORF">LPTSP2_09790</name>
</gene>
<organism evidence="8 9">
    <name type="scientific">Leptospira ellinghausenii</name>
    <dbReference type="NCBI Taxonomy" id="1917822"/>
    <lineage>
        <taxon>Bacteria</taxon>
        <taxon>Pseudomonadati</taxon>
        <taxon>Spirochaetota</taxon>
        <taxon>Spirochaetia</taxon>
        <taxon>Leptospirales</taxon>
        <taxon>Leptospiraceae</taxon>
        <taxon>Leptospira</taxon>
    </lineage>
</organism>
<dbReference type="GO" id="GO:0005886">
    <property type="term" value="C:plasma membrane"/>
    <property type="evidence" value="ECO:0007669"/>
    <property type="project" value="UniProtKB-SubCell"/>
</dbReference>
<evidence type="ECO:0000313" key="8">
    <source>
        <dbReference type="EMBL" id="GBF41698.1"/>
    </source>
</evidence>
<comment type="subcellular location">
    <subcellularLocation>
        <location evidence="1">Cell membrane</location>
        <topology evidence="1">Multi-pass membrane protein</topology>
    </subcellularLocation>
</comment>